<dbReference type="Proteomes" id="UP001307760">
    <property type="component" value="Unassembled WGS sequence"/>
</dbReference>
<sequence length="51" mass="5002">MAVAPLAMASVAIAPLAIAPHAIAPLAIASYSRGSTAGHCVRLTPPRPAAV</sequence>
<dbReference type="EMBL" id="JAZBJP010000003">
    <property type="protein sequence ID" value="MEE4419872.1"/>
    <property type="molecule type" value="Genomic_DNA"/>
</dbReference>
<organism evidence="1 2">
    <name type="scientific">Streptomyces bugieae</name>
    <dbReference type="NCBI Taxonomy" id="3098223"/>
    <lineage>
        <taxon>Bacteria</taxon>
        <taxon>Bacillati</taxon>
        <taxon>Actinomycetota</taxon>
        <taxon>Actinomycetes</taxon>
        <taxon>Kitasatosporales</taxon>
        <taxon>Streptomycetaceae</taxon>
        <taxon>Streptomyces</taxon>
    </lineage>
</organism>
<comment type="caution">
    <text evidence="1">The sequence shown here is derived from an EMBL/GenBank/DDBJ whole genome shotgun (WGS) entry which is preliminary data.</text>
</comment>
<dbReference type="RefSeq" id="WP_330821493.1">
    <property type="nucleotide sequence ID" value="NZ_JAZBJP010000003.1"/>
</dbReference>
<name>A0ABU7NN26_9ACTN</name>
<evidence type="ECO:0000313" key="2">
    <source>
        <dbReference type="Proteomes" id="UP001307760"/>
    </source>
</evidence>
<gene>
    <name evidence="1" type="ORF">V2J85_10935</name>
</gene>
<evidence type="ECO:0000313" key="1">
    <source>
        <dbReference type="EMBL" id="MEE4419872.1"/>
    </source>
</evidence>
<proteinExistence type="predicted"/>
<keyword evidence="2" id="KW-1185">Reference proteome</keyword>
<accession>A0ABU7NN26</accession>
<reference evidence="1 2" key="1">
    <citation type="submission" date="2023-12" db="EMBL/GenBank/DDBJ databases">
        <title>30 novel species of actinomycetes from the DSMZ collection.</title>
        <authorList>
            <person name="Nouioui I."/>
        </authorList>
    </citation>
    <scope>NUCLEOTIDE SEQUENCE [LARGE SCALE GENOMIC DNA]</scope>
    <source>
        <strain evidence="1 2">DSM 41528</strain>
    </source>
</reference>
<protein>
    <submittedName>
        <fullName evidence="1">Uncharacterized protein</fullName>
    </submittedName>
</protein>